<dbReference type="InterPro" id="IPR014016">
    <property type="entry name" value="UvrD-like_ATP-bd"/>
</dbReference>
<evidence type="ECO:0000256" key="13">
    <source>
        <dbReference type="ARBA" id="ARBA00048988"/>
    </source>
</evidence>
<dbReference type="PANTHER" id="PTHR11070:SF67">
    <property type="entry name" value="DNA 3'-5' HELICASE"/>
    <property type="match status" value="1"/>
</dbReference>
<feature type="domain" description="UvrD-like helicase C-terminal" evidence="16">
    <location>
        <begin position="322"/>
        <end position="612"/>
    </location>
</feature>
<sequence length="971" mass="112449">MNIDVNRDIFISASAGTGKTYRLVSHYITIFERAFKLGEKLDVHNVVAITFTRKAAKEMKERVMKSIDERIIRNAPGNWLSLRARMTNAWISTIHSFCERILRESATYLGIDPGFQILSGIRRVTLENAVVRSYFLEHMDELEPVIELAGIDATFKLLKRMLGSERNKLKVSTTISKFLEEYEIGEKGRKTLIATALLEEHFKKITELYNEECRGGNYIDFDNLLIKTKELLQNYPSIKQKYSSRFKYILVDEFQDTDELQKEIMDLLHEEGENYIFFVGDAKQSIYRFRGADVTVFNRTRNEFLSTGKLVEELDTNRRSHPDIVEFQNRLFQRIMTNDFSGKYYKAYYEKPIKALPYDSESKESRVRILYSEKADDSKEIAMYISKLLHEELTFRKKDGSIERRKVEPRDIAILLRQFTKVTHYEEALEELGIPYYTVGSKEFYNRPEVAGPLAWLDIVVDPLDDKAFTRFLLSPAFGANLDEILKLRVAGRSFYEALMNTNDEKFKKIAELFQKHARLKHLLSPSELLEDFVSSTNYLSKLATLKGAERMIGNVKKMLDIAKELDNIGTSLRELSATIKAFVDSAEETEVSLETEESNSVKLLTVHKSKGLEFPVVIVADTFWKEKTSNNHFPGIFFDKDKYLLIEKKPPDDDETLQARLYRDELEKIYEEEKRTLYVAFSRPRDLLVISLNGKPSGIRPWSQMLSGTLFNLDNGDIVPELEDIVEVVSPGKGVKYRLEEEVKATEEIPEIHIIRDFTSVDRIEYISPSLLTQEFEVSIEPEAGEVNLTRNPRELGTLAHAYLEAVGLRGKLGRITLESLVSGGRVGFVDRTRFTQEEEESVRRVLKKLTDHPLIREIERAEKVHSELKIQKKFNSYILLGILDKIYLTEDGWKIVDFKFAYPDEKLKEKYEFQMKFYLYITRELFKSKTARLFYLKDGSVSEPITLNDSFESELLEKIKRFGGIVNGN</sequence>
<dbReference type="PATRIC" id="fig|1330330.3.peg.1421"/>
<dbReference type="InterPro" id="IPR027417">
    <property type="entry name" value="P-loop_NTPase"/>
</dbReference>
<dbReference type="GO" id="GO:0004527">
    <property type="term" value="F:exonuclease activity"/>
    <property type="evidence" value="ECO:0007669"/>
    <property type="project" value="UniProtKB-KW"/>
</dbReference>
<keyword evidence="2 14" id="KW-0547">Nucleotide-binding</keyword>
<evidence type="ECO:0000256" key="6">
    <source>
        <dbReference type="ARBA" id="ARBA00022839"/>
    </source>
</evidence>
<evidence type="ECO:0000259" key="16">
    <source>
        <dbReference type="PROSITE" id="PS51217"/>
    </source>
</evidence>
<dbReference type="Gene3D" id="1.10.486.10">
    <property type="entry name" value="PCRA, domain 4"/>
    <property type="match status" value="1"/>
</dbReference>
<keyword evidence="3" id="KW-0227">DNA damage</keyword>
<dbReference type="GO" id="GO:0043138">
    <property type="term" value="F:3'-5' DNA helicase activity"/>
    <property type="evidence" value="ECO:0007669"/>
    <property type="project" value="UniProtKB-EC"/>
</dbReference>
<dbReference type="KEGG" id="kpf:IX53_07010"/>
<dbReference type="PROSITE" id="PS51217">
    <property type="entry name" value="UVRD_HELICASE_CTER"/>
    <property type="match status" value="1"/>
</dbReference>
<dbReference type="RefSeq" id="WP_047754744.1">
    <property type="nucleotide sequence ID" value="NZ_CAJUHA010000017.1"/>
</dbReference>
<gene>
    <name evidence="17" type="ORF">IX53_07010</name>
</gene>
<comment type="catalytic activity">
    <reaction evidence="13">
        <text>ATP + H2O = ADP + phosphate + H(+)</text>
        <dbReference type="Rhea" id="RHEA:13065"/>
        <dbReference type="ChEBI" id="CHEBI:15377"/>
        <dbReference type="ChEBI" id="CHEBI:15378"/>
        <dbReference type="ChEBI" id="CHEBI:30616"/>
        <dbReference type="ChEBI" id="CHEBI:43474"/>
        <dbReference type="ChEBI" id="CHEBI:456216"/>
        <dbReference type="EC" id="5.6.2.4"/>
    </reaction>
</comment>
<keyword evidence="7 14" id="KW-0067">ATP-binding</keyword>
<evidence type="ECO:0000256" key="4">
    <source>
        <dbReference type="ARBA" id="ARBA00022801"/>
    </source>
</evidence>
<comment type="catalytic activity">
    <reaction evidence="11">
        <text>Couples ATP hydrolysis with the unwinding of duplex DNA by translocating in the 3'-5' direction.</text>
        <dbReference type="EC" id="5.6.2.4"/>
    </reaction>
</comment>
<evidence type="ECO:0000256" key="8">
    <source>
        <dbReference type="ARBA" id="ARBA00023125"/>
    </source>
</evidence>
<protein>
    <recommendedName>
        <fullName evidence="12">DNA 3'-5' helicase</fullName>
        <ecNumber evidence="12">5.6.2.4</ecNumber>
    </recommendedName>
</protein>
<dbReference type="SUPFAM" id="SSF52980">
    <property type="entry name" value="Restriction endonuclease-like"/>
    <property type="match status" value="1"/>
</dbReference>
<keyword evidence="6" id="KW-0269">Exonuclease</keyword>
<dbReference type="GO" id="GO:0005829">
    <property type="term" value="C:cytosol"/>
    <property type="evidence" value="ECO:0007669"/>
    <property type="project" value="TreeGrafter"/>
</dbReference>
<dbReference type="EC" id="5.6.2.4" evidence="12"/>
<evidence type="ECO:0000256" key="12">
    <source>
        <dbReference type="ARBA" id="ARBA00034808"/>
    </source>
</evidence>
<dbReference type="Gene3D" id="3.90.320.10">
    <property type="match status" value="1"/>
</dbReference>
<dbReference type="EMBL" id="CP011232">
    <property type="protein sequence ID" value="AKI97609.1"/>
    <property type="molecule type" value="Genomic_DNA"/>
</dbReference>
<evidence type="ECO:0000256" key="2">
    <source>
        <dbReference type="ARBA" id="ARBA00022741"/>
    </source>
</evidence>
<evidence type="ECO:0000256" key="7">
    <source>
        <dbReference type="ARBA" id="ARBA00022840"/>
    </source>
</evidence>
<accession>A0A0G2ZDJ2</accession>
<evidence type="ECO:0000313" key="18">
    <source>
        <dbReference type="Proteomes" id="UP000035159"/>
    </source>
</evidence>
<evidence type="ECO:0000256" key="11">
    <source>
        <dbReference type="ARBA" id="ARBA00034617"/>
    </source>
</evidence>
<dbReference type="CDD" id="cd17932">
    <property type="entry name" value="DEXQc_UvrD"/>
    <property type="match status" value="1"/>
</dbReference>
<keyword evidence="10" id="KW-0413">Isomerase</keyword>
<dbReference type="Pfam" id="PF13361">
    <property type="entry name" value="UvrD_C"/>
    <property type="match status" value="1"/>
</dbReference>
<dbReference type="STRING" id="1330330.IX53_07010"/>
<dbReference type="InterPro" id="IPR014017">
    <property type="entry name" value="DNA_helicase_UvrD-like_C"/>
</dbReference>
<keyword evidence="8" id="KW-0238">DNA-binding</keyword>
<dbReference type="PANTHER" id="PTHR11070">
    <property type="entry name" value="UVRD / RECB / PCRA DNA HELICASE FAMILY MEMBER"/>
    <property type="match status" value="1"/>
</dbReference>
<feature type="domain" description="UvrD-like helicase ATP-binding" evidence="15">
    <location>
        <begin position="1"/>
        <end position="321"/>
    </location>
</feature>
<evidence type="ECO:0000313" key="17">
    <source>
        <dbReference type="EMBL" id="AKI97609.1"/>
    </source>
</evidence>
<keyword evidence="1" id="KW-0540">Nuclease</keyword>
<keyword evidence="5 14" id="KW-0347">Helicase</keyword>
<dbReference type="InterPro" id="IPR011335">
    <property type="entry name" value="Restrct_endonuc-II-like"/>
</dbReference>
<evidence type="ECO:0000256" key="9">
    <source>
        <dbReference type="ARBA" id="ARBA00023204"/>
    </source>
</evidence>
<dbReference type="Gene3D" id="3.40.50.300">
    <property type="entry name" value="P-loop containing nucleotide triphosphate hydrolases"/>
    <property type="match status" value="3"/>
</dbReference>
<dbReference type="SUPFAM" id="SSF52540">
    <property type="entry name" value="P-loop containing nucleoside triphosphate hydrolases"/>
    <property type="match status" value="1"/>
</dbReference>
<dbReference type="Pfam" id="PF00580">
    <property type="entry name" value="UvrD-helicase"/>
    <property type="match status" value="1"/>
</dbReference>
<dbReference type="AlphaFoldDB" id="A0A0G2ZDJ2"/>
<reference evidence="17 18" key="1">
    <citation type="submission" date="2015-04" db="EMBL/GenBank/DDBJ databases">
        <title>Complete Genome Sequence of Kosmotoga pacifica SLHLJ1.</title>
        <authorList>
            <person name="Jiang L.J."/>
            <person name="Shao Z.Z."/>
            <person name="Jebbar M."/>
        </authorList>
    </citation>
    <scope>NUCLEOTIDE SEQUENCE [LARGE SCALE GENOMIC DNA]</scope>
    <source>
        <strain evidence="17 18">SLHLJ1</strain>
    </source>
</reference>
<evidence type="ECO:0000256" key="5">
    <source>
        <dbReference type="ARBA" id="ARBA00022806"/>
    </source>
</evidence>
<dbReference type="InterPro" id="IPR038726">
    <property type="entry name" value="PDDEXK_AddAB-type"/>
</dbReference>
<evidence type="ECO:0000256" key="3">
    <source>
        <dbReference type="ARBA" id="ARBA00022763"/>
    </source>
</evidence>
<dbReference type="PROSITE" id="PS51198">
    <property type="entry name" value="UVRD_HELICASE_ATP_BIND"/>
    <property type="match status" value="1"/>
</dbReference>
<evidence type="ECO:0000259" key="15">
    <source>
        <dbReference type="PROSITE" id="PS51198"/>
    </source>
</evidence>
<keyword evidence="4 14" id="KW-0378">Hydrolase</keyword>
<organism evidence="17 18">
    <name type="scientific">Kosmotoga pacifica</name>
    <dbReference type="NCBI Taxonomy" id="1330330"/>
    <lineage>
        <taxon>Bacteria</taxon>
        <taxon>Thermotogati</taxon>
        <taxon>Thermotogota</taxon>
        <taxon>Thermotogae</taxon>
        <taxon>Kosmotogales</taxon>
        <taxon>Kosmotogaceae</taxon>
        <taxon>Kosmotoga</taxon>
    </lineage>
</organism>
<dbReference type="GO" id="GO:0000725">
    <property type="term" value="P:recombinational repair"/>
    <property type="evidence" value="ECO:0007669"/>
    <property type="project" value="TreeGrafter"/>
</dbReference>
<keyword evidence="18" id="KW-1185">Reference proteome</keyword>
<evidence type="ECO:0000256" key="1">
    <source>
        <dbReference type="ARBA" id="ARBA00022722"/>
    </source>
</evidence>
<name>A0A0G2ZDJ2_9BACT</name>
<feature type="binding site" evidence="14">
    <location>
        <begin position="13"/>
        <end position="20"/>
    </location>
    <ligand>
        <name>ATP</name>
        <dbReference type="ChEBI" id="CHEBI:30616"/>
    </ligand>
</feature>
<dbReference type="GO" id="GO:0003677">
    <property type="term" value="F:DNA binding"/>
    <property type="evidence" value="ECO:0007669"/>
    <property type="project" value="UniProtKB-KW"/>
</dbReference>
<dbReference type="GO" id="GO:0005524">
    <property type="term" value="F:ATP binding"/>
    <property type="evidence" value="ECO:0007669"/>
    <property type="project" value="UniProtKB-UniRule"/>
</dbReference>
<evidence type="ECO:0000256" key="14">
    <source>
        <dbReference type="PROSITE-ProRule" id="PRU00560"/>
    </source>
</evidence>
<dbReference type="InterPro" id="IPR011604">
    <property type="entry name" value="PDDEXK-like_dom_sf"/>
</dbReference>
<dbReference type="Pfam" id="PF12705">
    <property type="entry name" value="PDDEXK_1"/>
    <property type="match status" value="1"/>
</dbReference>
<dbReference type="OrthoDB" id="9810135at2"/>
<proteinExistence type="predicted"/>
<dbReference type="InterPro" id="IPR000212">
    <property type="entry name" value="DNA_helicase_UvrD/REP"/>
</dbReference>
<evidence type="ECO:0000256" key="10">
    <source>
        <dbReference type="ARBA" id="ARBA00023235"/>
    </source>
</evidence>
<keyword evidence="9" id="KW-0234">DNA repair</keyword>
<dbReference type="Proteomes" id="UP000035159">
    <property type="component" value="Chromosome"/>
</dbReference>